<evidence type="ECO:0000313" key="2">
    <source>
        <dbReference type="EMBL" id="MEQ3353646.1"/>
    </source>
</evidence>
<evidence type="ECO:0000313" key="3">
    <source>
        <dbReference type="Proteomes" id="UP001481872"/>
    </source>
</evidence>
<accession>A0ABV1J616</accession>
<dbReference type="Pfam" id="PF00882">
    <property type="entry name" value="Zn_dep_PLPC"/>
    <property type="match status" value="1"/>
</dbReference>
<dbReference type="RefSeq" id="WP_349053913.1">
    <property type="nucleotide sequence ID" value="NZ_JBBNPS010000011.1"/>
</dbReference>
<keyword evidence="3" id="KW-1185">Reference proteome</keyword>
<organism evidence="2 3">
    <name type="scientific">Aedoeadaptatus acetigenes</name>
    <dbReference type="NCBI Taxonomy" id="2981723"/>
    <lineage>
        <taxon>Bacteria</taxon>
        <taxon>Bacillati</taxon>
        <taxon>Bacillota</taxon>
        <taxon>Tissierellia</taxon>
        <taxon>Tissierellales</taxon>
        <taxon>Peptoniphilaceae</taxon>
        <taxon>Aedoeadaptatus</taxon>
    </lineage>
</organism>
<sequence length="261" mass="29896">MSSLVTHYFFAERLLPALPEKAREIIAAYPEHYYLGAQGPDMFFYYLTSKKHEIGAKIHSMPLLDFIEKNADWTRKGPVLSPTWAYFFGFLSHFSLDMTVHPYIDRVEEKISIDHVTLERDFDRVILEEEGYDPTAFLCRDLLPSPSKVAADVAPLYAPYGINSHDVHRAVASFRIGQQFFHVDDLKVYKRKHKLLKAIGVDDAFGGMLLNPEGYVDSIYITNPVMKELMTLAYPVARKAVLTFTEGGEYPPFFQLNFNGR</sequence>
<feature type="domain" description="Phospholipase C/D" evidence="1">
    <location>
        <begin position="6"/>
        <end position="135"/>
    </location>
</feature>
<name>A0ABV1J616_9FIRM</name>
<gene>
    <name evidence="2" type="ORF">AAA081_04930</name>
</gene>
<reference evidence="2 3" key="1">
    <citation type="submission" date="2024-04" db="EMBL/GenBank/DDBJ databases">
        <title>Human intestinal bacterial collection.</title>
        <authorList>
            <person name="Pauvert C."/>
            <person name="Hitch T.C.A."/>
            <person name="Clavel T."/>
        </authorList>
    </citation>
    <scope>NUCLEOTIDE SEQUENCE [LARGE SCALE GENOMIC DNA]</scope>
    <source>
        <strain evidence="2 3">CLA-SR-H026</strain>
    </source>
</reference>
<dbReference type="Proteomes" id="UP001481872">
    <property type="component" value="Unassembled WGS sequence"/>
</dbReference>
<proteinExistence type="predicted"/>
<dbReference type="EMBL" id="JBBNPS010000011">
    <property type="protein sequence ID" value="MEQ3353646.1"/>
    <property type="molecule type" value="Genomic_DNA"/>
</dbReference>
<dbReference type="InterPro" id="IPR029002">
    <property type="entry name" value="PLPC/GPLD1"/>
</dbReference>
<protein>
    <submittedName>
        <fullName evidence="2">Zinc dependent phospholipase C family protein</fullName>
    </submittedName>
</protein>
<evidence type="ECO:0000259" key="1">
    <source>
        <dbReference type="Pfam" id="PF00882"/>
    </source>
</evidence>
<comment type="caution">
    <text evidence="2">The sequence shown here is derived from an EMBL/GenBank/DDBJ whole genome shotgun (WGS) entry which is preliminary data.</text>
</comment>